<proteinExistence type="predicted"/>
<evidence type="ECO:0000256" key="1">
    <source>
        <dbReference type="SAM" id="MobiDB-lite"/>
    </source>
</evidence>
<sequence>SPIGATILYWFTNPVASWLNSVVMRTGPPRDEMQLGETGGDGARIRPGRRCKHDRHDRQQVRQYSAQYGRCRIAAQPYGKTKEIGMDSVFVDEHEQRLHMTLGCSIQINNLRTN</sequence>
<name>A0A0H5QTQ0_9EUKA</name>
<feature type="non-terminal residue" evidence="2">
    <location>
        <position position="1"/>
    </location>
</feature>
<accession>A0A0H5QTQ0</accession>
<dbReference type="EMBL" id="HACM01004499">
    <property type="protein sequence ID" value="CRZ04941.1"/>
    <property type="molecule type" value="Transcribed_RNA"/>
</dbReference>
<reference evidence="2" key="1">
    <citation type="submission" date="2015-04" db="EMBL/GenBank/DDBJ databases">
        <title>The genome sequence of the plant pathogenic Rhizarian Plasmodiophora brassicae reveals insights in its biotrophic life cycle and the origin of chitin synthesis.</title>
        <authorList>
            <person name="Schwelm A."/>
            <person name="Fogelqvist J."/>
            <person name="Knaust A."/>
            <person name="Julke S."/>
            <person name="Lilja T."/>
            <person name="Dhandapani V."/>
            <person name="Bonilla-Rosso G."/>
            <person name="Karlsson M."/>
            <person name="Shevchenko A."/>
            <person name="Choi S.R."/>
            <person name="Kim H.G."/>
            <person name="Park J.Y."/>
            <person name="Lim Y.P."/>
            <person name="Ludwig-Muller J."/>
            <person name="Dixelius C."/>
        </authorList>
    </citation>
    <scope>NUCLEOTIDE SEQUENCE</scope>
    <source>
        <tissue evidence="2">Potato root galls</tissue>
    </source>
</reference>
<feature type="non-terminal residue" evidence="2">
    <location>
        <position position="114"/>
    </location>
</feature>
<organism evidence="2">
    <name type="scientific">Spongospora subterranea</name>
    <dbReference type="NCBI Taxonomy" id="70186"/>
    <lineage>
        <taxon>Eukaryota</taxon>
        <taxon>Sar</taxon>
        <taxon>Rhizaria</taxon>
        <taxon>Endomyxa</taxon>
        <taxon>Phytomyxea</taxon>
        <taxon>Plasmodiophorida</taxon>
        <taxon>Plasmodiophoridae</taxon>
        <taxon>Spongospora</taxon>
    </lineage>
</organism>
<dbReference type="AlphaFoldDB" id="A0A0H5QTQ0"/>
<protein>
    <submittedName>
        <fullName evidence="2">Uncharacterized protein</fullName>
    </submittedName>
</protein>
<feature type="region of interest" description="Disordered" evidence="1">
    <location>
        <begin position="29"/>
        <end position="59"/>
    </location>
</feature>
<evidence type="ECO:0000313" key="2">
    <source>
        <dbReference type="EMBL" id="CRZ04941.1"/>
    </source>
</evidence>